<evidence type="ECO:0000313" key="1">
    <source>
        <dbReference type="EMBL" id="QOX63745.1"/>
    </source>
</evidence>
<evidence type="ECO:0000313" key="2">
    <source>
        <dbReference type="Proteomes" id="UP000594014"/>
    </source>
</evidence>
<organism evidence="1 2">
    <name type="scientific">Anoxybacterium hadale</name>
    <dbReference type="NCBI Taxonomy" id="3408580"/>
    <lineage>
        <taxon>Bacteria</taxon>
        <taxon>Bacillati</taxon>
        <taxon>Bacillota</taxon>
        <taxon>Clostridia</taxon>
        <taxon>Peptostreptococcales</taxon>
        <taxon>Anaerovoracaceae</taxon>
        <taxon>Anoxybacterium</taxon>
    </lineage>
</organism>
<reference evidence="1" key="1">
    <citation type="submission" date="2019-08" db="EMBL/GenBank/DDBJ databases">
        <title>Genome sequence of Clostridiales bacterium MT110.</title>
        <authorList>
            <person name="Cao J."/>
        </authorList>
    </citation>
    <scope>NUCLEOTIDE SEQUENCE</scope>
    <source>
        <strain evidence="1">MT110</strain>
    </source>
</reference>
<keyword evidence="2" id="KW-1185">Reference proteome</keyword>
<dbReference type="Proteomes" id="UP000594014">
    <property type="component" value="Chromosome"/>
</dbReference>
<name>A0ACD1AB77_9FIRM</name>
<gene>
    <name evidence="1" type="ORF">FRZ06_10505</name>
</gene>
<accession>A0ACD1AB77</accession>
<sequence length="185" mass="19448">MVSCQQDLQLTRKRYVIYTGSGQGYTHITRALINTLNEGGRAAAEAMAMLAIMVGFAAVVQSAPVFQTIIDGVTNLPVPALFIVLISTGLIVAITGSPPAGLQIILPILAGTMTNVSPEAMHRVASMATQTLDLLPFQGAIIIMLGMAGLSHKEGYSSVFRAEVVWGCIAAIVVTVMLTFFPALG</sequence>
<dbReference type="EMBL" id="CP042469">
    <property type="protein sequence ID" value="QOX63745.1"/>
    <property type="molecule type" value="Genomic_DNA"/>
</dbReference>
<proteinExistence type="predicted"/>
<protein>
    <submittedName>
        <fullName evidence="1">Uncharacterized protein</fullName>
    </submittedName>
</protein>